<feature type="compositionally biased region" description="Basic and acidic residues" evidence="1">
    <location>
        <begin position="34"/>
        <end position="51"/>
    </location>
</feature>
<sequence length="272" mass="30128">MVMWSNQDQDSDSDALDPYAQSDDDEPFTQGSVADDRAGKSRQHEHVDANADKLRMIDTLSSRKVLLRGKKRFAPHWVGIRFLEKVLAVSDTDPDPDPGPESSSTGIHGSAHLVIDTEANTKDDRLLRFTASQVETGLANGSLRYLSNPDTLPAHSSASQEQTDTGKTILDDELGETQYPGMSTFQVDLTDFTQGSADGSKREAVSGIRSRARLKMDEEDNLEHKRLLAEPPSRDRTLALKRLGNRRERAQKARDRVDSDRRAAEELGLLDG</sequence>
<feature type="compositionally biased region" description="Polar residues" evidence="1">
    <location>
        <begin position="148"/>
        <end position="165"/>
    </location>
</feature>
<dbReference type="Proteomes" id="UP001164286">
    <property type="component" value="Unassembled WGS sequence"/>
</dbReference>
<feature type="compositionally biased region" description="Basic and acidic residues" evidence="1">
    <location>
        <begin position="245"/>
        <end position="265"/>
    </location>
</feature>
<feature type="region of interest" description="Disordered" evidence="1">
    <location>
        <begin position="91"/>
        <end position="111"/>
    </location>
</feature>
<accession>A0AA38LXR1</accession>
<evidence type="ECO:0000313" key="3">
    <source>
        <dbReference type="Proteomes" id="UP001164286"/>
    </source>
</evidence>
<protein>
    <submittedName>
        <fullName evidence="2">Uncharacterized protein</fullName>
    </submittedName>
</protein>
<keyword evidence="3" id="KW-1185">Reference proteome</keyword>
<dbReference type="AlphaFoldDB" id="A0AA38LXR1"/>
<comment type="caution">
    <text evidence="2">The sequence shown here is derived from an EMBL/GenBank/DDBJ whole genome shotgun (WGS) entry which is preliminary data.</text>
</comment>
<proteinExistence type="predicted"/>
<organism evidence="2 3">
    <name type="scientific">Dioszegia hungarica</name>
    <dbReference type="NCBI Taxonomy" id="4972"/>
    <lineage>
        <taxon>Eukaryota</taxon>
        <taxon>Fungi</taxon>
        <taxon>Dikarya</taxon>
        <taxon>Basidiomycota</taxon>
        <taxon>Agaricomycotina</taxon>
        <taxon>Tremellomycetes</taxon>
        <taxon>Tremellales</taxon>
        <taxon>Bulleribasidiaceae</taxon>
        <taxon>Dioszegia</taxon>
    </lineage>
</organism>
<feature type="region of interest" description="Disordered" evidence="1">
    <location>
        <begin position="223"/>
        <end position="272"/>
    </location>
</feature>
<reference evidence="2" key="1">
    <citation type="journal article" date="2022" name="G3 (Bethesda)">
        <title>High quality genome of the basidiomycete yeast Dioszegia hungarica PDD-24b-2 isolated from cloud water.</title>
        <authorList>
            <person name="Jarrige D."/>
            <person name="Haridas S."/>
            <person name="Bleykasten-Grosshans C."/>
            <person name="Joly M."/>
            <person name="Nadalig T."/>
            <person name="Sancelme M."/>
            <person name="Vuilleumier S."/>
            <person name="Grigoriev I.V."/>
            <person name="Amato P."/>
            <person name="Bringel F."/>
        </authorList>
    </citation>
    <scope>NUCLEOTIDE SEQUENCE</scope>
    <source>
        <strain evidence="2">PDD-24b-2</strain>
    </source>
</reference>
<dbReference type="GeneID" id="77727123"/>
<name>A0AA38LXR1_9TREE</name>
<evidence type="ECO:0000256" key="1">
    <source>
        <dbReference type="SAM" id="MobiDB-lite"/>
    </source>
</evidence>
<feature type="region of interest" description="Disordered" evidence="1">
    <location>
        <begin position="1"/>
        <end position="51"/>
    </location>
</feature>
<feature type="compositionally biased region" description="Basic and acidic residues" evidence="1">
    <location>
        <begin position="223"/>
        <end position="238"/>
    </location>
</feature>
<evidence type="ECO:0000313" key="2">
    <source>
        <dbReference type="EMBL" id="KAI9639870.1"/>
    </source>
</evidence>
<dbReference type="RefSeq" id="XP_052949647.1">
    <property type="nucleotide sequence ID" value="XM_053087918.1"/>
</dbReference>
<gene>
    <name evidence="2" type="ORF">MKK02DRAFT_29837</name>
</gene>
<dbReference type="EMBL" id="JAKWFO010000001">
    <property type="protein sequence ID" value="KAI9639870.1"/>
    <property type="molecule type" value="Genomic_DNA"/>
</dbReference>
<feature type="region of interest" description="Disordered" evidence="1">
    <location>
        <begin position="145"/>
        <end position="165"/>
    </location>
</feature>